<dbReference type="PANTHER" id="PTHR33508">
    <property type="entry name" value="UPF0056 MEMBRANE PROTEIN YHCE"/>
    <property type="match status" value="1"/>
</dbReference>
<dbReference type="NCBIfam" id="NF008228">
    <property type="entry name" value="PRK10995.1"/>
    <property type="match status" value="1"/>
</dbReference>
<dbReference type="Pfam" id="PF01914">
    <property type="entry name" value="MarC"/>
    <property type="match status" value="1"/>
</dbReference>
<organism evidence="8 9">
    <name type="scientific">Phaeodactylibacter xiamenensis</name>
    <dbReference type="NCBI Taxonomy" id="1524460"/>
    <lineage>
        <taxon>Bacteria</taxon>
        <taxon>Pseudomonadati</taxon>
        <taxon>Bacteroidota</taxon>
        <taxon>Saprospiria</taxon>
        <taxon>Saprospirales</taxon>
        <taxon>Haliscomenobacteraceae</taxon>
        <taxon>Phaeodactylibacter</taxon>
    </lineage>
</organism>
<feature type="transmembrane region" description="Helical" evidence="7">
    <location>
        <begin position="75"/>
        <end position="94"/>
    </location>
</feature>
<name>A0A098S0Y8_9BACT</name>
<sequence length="209" mass="22545">MLELFLAVLASLFSMVNPLGAIPVFLGMTPHYTKQERTQTALHTSLYFTLILLTFFLAGSLILSFFGISINAMRIAGGLVILLSGYSLMSGKFAEGRAVDKKVKQEALTKDDISFSPMAMPLLSGPGSISYLISIQAEHTTWEPRLVISAVVVAMGAIVYSVLRYSPYLQKVLGVAGLNALSRIMGFLVMAIGIQNIITGIVELVKVLA</sequence>
<dbReference type="OrthoDB" id="21094at2"/>
<evidence type="ECO:0000313" key="8">
    <source>
        <dbReference type="EMBL" id="KGE85473.1"/>
    </source>
</evidence>
<comment type="similarity">
    <text evidence="2 7">Belongs to the UPF0056 (MarC) family.</text>
</comment>
<evidence type="ECO:0000256" key="4">
    <source>
        <dbReference type="ARBA" id="ARBA00022692"/>
    </source>
</evidence>
<keyword evidence="9" id="KW-1185">Reference proteome</keyword>
<dbReference type="Proteomes" id="UP000029736">
    <property type="component" value="Unassembled WGS sequence"/>
</dbReference>
<keyword evidence="5 7" id="KW-1133">Transmembrane helix</keyword>
<evidence type="ECO:0000256" key="3">
    <source>
        <dbReference type="ARBA" id="ARBA00022475"/>
    </source>
</evidence>
<feature type="transmembrane region" description="Helical" evidence="7">
    <location>
        <begin position="45"/>
        <end position="68"/>
    </location>
</feature>
<evidence type="ECO:0000256" key="5">
    <source>
        <dbReference type="ARBA" id="ARBA00022989"/>
    </source>
</evidence>
<reference evidence="8 9" key="1">
    <citation type="journal article" date="2014" name="Int. J. Syst. Evol. Microbiol.">
        <title>Phaeodactylibacter xiamenensis gen. nov., sp. nov., a member of the family Saprospiraceae isolated from the marine alga Phaeodactylum tricornutum.</title>
        <authorList>
            <person name="Chen Z.Jr."/>
            <person name="Lei X."/>
            <person name="Lai Q."/>
            <person name="Li Y."/>
            <person name="Zhang B."/>
            <person name="Zhang J."/>
            <person name="Zhang H."/>
            <person name="Yang L."/>
            <person name="Zheng W."/>
            <person name="Tian Y."/>
            <person name="Yu Z."/>
            <person name="Xu H.Jr."/>
            <person name="Zheng T."/>
        </authorList>
    </citation>
    <scope>NUCLEOTIDE SEQUENCE [LARGE SCALE GENOMIC DNA]</scope>
    <source>
        <strain evidence="8 9">KD52</strain>
    </source>
</reference>
<dbReference type="GO" id="GO:0005886">
    <property type="term" value="C:plasma membrane"/>
    <property type="evidence" value="ECO:0007669"/>
    <property type="project" value="UniProtKB-SubCell"/>
</dbReference>
<accession>A0A098S0Y8</accession>
<proteinExistence type="inferred from homology"/>
<comment type="caution">
    <text evidence="8">The sequence shown here is derived from an EMBL/GenBank/DDBJ whole genome shotgun (WGS) entry which is preliminary data.</text>
</comment>
<keyword evidence="3" id="KW-1003">Cell membrane</keyword>
<evidence type="ECO:0000313" key="9">
    <source>
        <dbReference type="Proteomes" id="UP000029736"/>
    </source>
</evidence>
<comment type="caution">
    <text evidence="7">Lacks conserved residue(s) required for the propagation of feature annotation.</text>
</comment>
<dbReference type="PANTHER" id="PTHR33508:SF1">
    <property type="entry name" value="UPF0056 MEMBRANE PROTEIN YHCE"/>
    <property type="match status" value="1"/>
</dbReference>
<keyword evidence="6 7" id="KW-0472">Membrane</keyword>
<evidence type="ECO:0000256" key="2">
    <source>
        <dbReference type="ARBA" id="ARBA00009784"/>
    </source>
</evidence>
<dbReference type="NCBIfam" id="TIGR00427">
    <property type="entry name" value="NAAT family transporter"/>
    <property type="match status" value="1"/>
</dbReference>
<dbReference type="AlphaFoldDB" id="A0A098S0Y8"/>
<evidence type="ECO:0000256" key="6">
    <source>
        <dbReference type="ARBA" id="ARBA00023136"/>
    </source>
</evidence>
<evidence type="ECO:0000256" key="1">
    <source>
        <dbReference type="ARBA" id="ARBA00004651"/>
    </source>
</evidence>
<feature type="transmembrane region" description="Helical" evidence="7">
    <location>
        <begin position="146"/>
        <end position="163"/>
    </location>
</feature>
<keyword evidence="4 7" id="KW-0812">Transmembrane</keyword>
<dbReference type="EMBL" id="JPOS01000090">
    <property type="protein sequence ID" value="KGE85473.1"/>
    <property type="molecule type" value="Genomic_DNA"/>
</dbReference>
<evidence type="ECO:0000256" key="7">
    <source>
        <dbReference type="RuleBase" id="RU362048"/>
    </source>
</evidence>
<gene>
    <name evidence="8" type="ORF">IX84_28745</name>
</gene>
<dbReference type="RefSeq" id="WP_044228784.1">
    <property type="nucleotide sequence ID" value="NZ_JBKAGJ010000035.1"/>
</dbReference>
<protein>
    <recommendedName>
        <fullName evidence="7">UPF0056 membrane protein</fullName>
    </recommendedName>
</protein>
<dbReference type="STRING" id="1524460.IX84_28745"/>
<dbReference type="InterPro" id="IPR002771">
    <property type="entry name" value="Multi_antbiot-R_MarC"/>
</dbReference>
<feature type="transmembrane region" description="Helical" evidence="7">
    <location>
        <begin position="183"/>
        <end position="205"/>
    </location>
</feature>
<comment type="subcellular location">
    <subcellularLocation>
        <location evidence="1 7">Cell membrane</location>
        <topology evidence="1 7">Multi-pass membrane protein</topology>
    </subcellularLocation>
</comment>